<evidence type="ECO:0000313" key="2">
    <source>
        <dbReference type="EMBL" id="CAH0713252.1"/>
    </source>
</evidence>
<accession>A0A8J9UGG2</accession>
<name>A0A8J9UGG2_9NEOP</name>
<evidence type="ECO:0000256" key="1">
    <source>
        <dbReference type="SAM" id="Phobius"/>
    </source>
</evidence>
<dbReference type="AlphaFoldDB" id="A0A8J9UGG2"/>
<evidence type="ECO:0000313" key="3">
    <source>
        <dbReference type="Proteomes" id="UP000838878"/>
    </source>
</evidence>
<reference evidence="2" key="1">
    <citation type="submission" date="2021-12" db="EMBL/GenBank/DDBJ databases">
        <authorList>
            <person name="Martin H S."/>
        </authorList>
    </citation>
    <scope>NUCLEOTIDE SEQUENCE</scope>
</reference>
<sequence length="84" mass="9952">MEVLAFIEEAEPDHHGYDDYDDFMRQTKENYQKIALNCWIAGLIYLVTLGLSYWCMKHAKKRERLAAERGIDDETYCKEKSKKS</sequence>
<keyword evidence="3" id="KW-1185">Reference proteome</keyword>
<gene>
    <name evidence="2" type="ORF">BINO364_LOCUS432</name>
</gene>
<keyword evidence="1" id="KW-1133">Transmembrane helix</keyword>
<feature type="non-terminal residue" evidence="2">
    <location>
        <position position="84"/>
    </location>
</feature>
<dbReference type="Proteomes" id="UP000838878">
    <property type="component" value="Chromosome 1"/>
</dbReference>
<keyword evidence="1" id="KW-0472">Membrane</keyword>
<dbReference type="EMBL" id="OV170221">
    <property type="protein sequence ID" value="CAH0713252.1"/>
    <property type="molecule type" value="Genomic_DNA"/>
</dbReference>
<dbReference type="OrthoDB" id="67317at2759"/>
<keyword evidence="1" id="KW-0812">Transmembrane</keyword>
<organism evidence="2 3">
    <name type="scientific">Brenthis ino</name>
    <name type="common">lesser marbled fritillary</name>
    <dbReference type="NCBI Taxonomy" id="405034"/>
    <lineage>
        <taxon>Eukaryota</taxon>
        <taxon>Metazoa</taxon>
        <taxon>Ecdysozoa</taxon>
        <taxon>Arthropoda</taxon>
        <taxon>Hexapoda</taxon>
        <taxon>Insecta</taxon>
        <taxon>Pterygota</taxon>
        <taxon>Neoptera</taxon>
        <taxon>Endopterygota</taxon>
        <taxon>Lepidoptera</taxon>
        <taxon>Glossata</taxon>
        <taxon>Ditrysia</taxon>
        <taxon>Papilionoidea</taxon>
        <taxon>Nymphalidae</taxon>
        <taxon>Heliconiinae</taxon>
        <taxon>Argynnini</taxon>
        <taxon>Brenthis</taxon>
    </lineage>
</organism>
<protein>
    <submittedName>
        <fullName evidence="2">Uncharacterized protein</fullName>
    </submittedName>
</protein>
<proteinExistence type="predicted"/>
<feature type="transmembrane region" description="Helical" evidence="1">
    <location>
        <begin position="34"/>
        <end position="55"/>
    </location>
</feature>